<dbReference type="InterPro" id="IPR001810">
    <property type="entry name" value="F-box_dom"/>
</dbReference>
<dbReference type="Proteomes" id="UP001307849">
    <property type="component" value="Unassembled WGS sequence"/>
</dbReference>
<evidence type="ECO:0000313" key="3">
    <source>
        <dbReference type="Proteomes" id="UP001307849"/>
    </source>
</evidence>
<dbReference type="AlphaFoldDB" id="A0AAN8PS88"/>
<comment type="caution">
    <text evidence="2">The sequence shown here is derived from an EMBL/GenBank/DDBJ whole genome shotgun (WGS) entry which is preliminary data.</text>
</comment>
<organism evidence="2 3">
    <name type="scientific">Arthrobotrys conoides</name>
    <dbReference type="NCBI Taxonomy" id="74498"/>
    <lineage>
        <taxon>Eukaryota</taxon>
        <taxon>Fungi</taxon>
        <taxon>Dikarya</taxon>
        <taxon>Ascomycota</taxon>
        <taxon>Pezizomycotina</taxon>
        <taxon>Orbiliomycetes</taxon>
        <taxon>Orbiliales</taxon>
        <taxon>Orbiliaceae</taxon>
        <taxon>Arthrobotrys</taxon>
    </lineage>
</organism>
<reference evidence="2 3" key="1">
    <citation type="submission" date="2019-10" db="EMBL/GenBank/DDBJ databases">
        <authorList>
            <person name="Palmer J.M."/>
        </authorList>
    </citation>
    <scope>NUCLEOTIDE SEQUENCE [LARGE SCALE GENOMIC DNA]</scope>
    <source>
        <strain evidence="2 3">TWF506</strain>
    </source>
</reference>
<protein>
    <recommendedName>
        <fullName evidence="1">F-box domain-containing protein</fullName>
    </recommendedName>
</protein>
<gene>
    <name evidence="2" type="ORF">TWF506_001760</name>
</gene>
<evidence type="ECO:0000313" key="2">
    <source>
        <dbReference type="EMBL" id="KAK6521547.1"/>
    </source>
</evidence>
<keyword evidence="3" id="KW-1185">Reference proteome</keyword>
<accession>A0AAN8PS88</accession>
<dbReference type="Pfam" id="PF12937">
    <property type="entry name" value="F-box-like"/>
    <property type="match status" value="1"/>
</dbReference>
<dbReference type="CDD" id="cd09917">
    <property type="entry name" value="F-box_SF"/>
    <property type="match status" value="1"/>
</dbReference>
<feature type="domain" description="F-box" evidence="1">
    <location>
        <begin position="1"/>
        <end position="47"/>
    </location>
</feature>
<name>A0AAN8PS88_9PEZI</name>
<sequence>MASLIKLPIELKLELLGHLTSTTDLASISRTCRSFHDMTLEPYWKTLQNQVFQNETAHQSYIQLIGLSKIRNFKAKLTESTLLKPPTNDGRQGDLSELTNLRRTIRWFTNRFFRYNLDEDEPAPSEAEIFRVDKAFCVLWLWMEASYEPTKRNEVSELVWWATRPYSIDNSLWYFQEHGVISGTLLAVYWFLRSQLEHIGPLIAQRKDKCQRENLASLSYCVDQYLRFGIPNILLINKGLDGIKNLLQSPLESQLEKSLPYFDYLDYTKHDRYAYWGGEEIVDHFVAMIGELWCGRADYSELSSRPLWKSPGGVYHIHSAVWNQGIEFDYMSTFWDDQRLLNQGYCFPLDFSEFRCKKGNGLYRAAPHGYICNSCPPNRPCYFRPR</sequence>
<dbReference type="PROSITE" id="PS50181">
    <property type="entry name" value="FBOX"/>
    <property type="match status" value="1"/>
</dbReference>
<dbReference type="EMBL" id="JAVHJM010000001">
    <property type="protein sequence ID" value="KAK6521547.1"/>
    <property type="molecule type" value="Genomic_DNA"/>
</dbReference>
<dbReference type="InterPro" id="IPR036047">
    <property type="entry name" value="F-box-like_dom_sf"/>
</dbReference>
<proteinExistence type="predicted"/>
<dbReference type="SUPFAM" id="SSF81383">
    <property type="entry name" value="F-box domain"/>
    <property type="match status" value="1"/>
</dbReference>
<evidence type="ECO:0000259" key="1">
    <source>
        <dbReference type="PROSITE" id="PS50181"/>
    </source>
</evidence>